<evidence type="ECO:0000256" key="1">
    <source>
        <dbReference type="SAM" id="MobiDB-lite"/>
    </source>
</evidence>
<comment type="caution">
    <text evidence="2">The sequence shown here is derived from an EMBL/GenBank/DDBJ whole genome shotgun (WGS) entry which is preliminary data.</text>
</comment>
<protein>
    <submittedName>
        <fullName evidence="2">Uncharacterized protein</fullName>
    </submittedName>
</protein>
<feature type="region of interest" description="Disordered" evidence="1">
    <location>
        <begin position="67"/>
        <end position="86"/>
    </location>
</feature>
<evidence type="ECO:0000313" key="2">
    <source>
        <dbReference type="EMBL" id="GMH01011.1"/>
    </source>
</evidence>
<feature type="compositionally biased region" description="Low complexity" evidence="1">
    <location>
        <begin position="77"/>
        <end position="86"/>
    </location>
</feature>
<proteinExistence type="predicted"/>
<accession>A0AAD3RYH8</accession>
<gene>
    <name evidence="2" type="ORF">Nepgr_002850</name>
</gene>
<evidence type="ECO:0000313" key="3">
    <source>
        <dbReference type="Proteomes" id="UP001279734"/>
    </source>
</evidence>
<organism evidence="2 3">
    <name type="scientific">Nepenthes gracilis</name>
    <name type="common">Slender pitcher plant</name>
    <dbReference type="NCBI Taxonomy" id="150966"/>
    <lineage>
        <taxon>Eukaryota</taxon>
        <taxon>Viridiplantae</taxon>
        <taxon>Streptophyta</taxon>
        <taxon>Embryophyta</taxon>
        <taxon>Tracheophyta</taxon>
        <taxon>Spermatophyta</taxon>
        <taxon>Magnoliopsida</taxon>
        <taxon>eudicotyledons</taxon>
        <taxon>Gunneridae</taxon>
        <taxon>Pentapetalae</taxon>
        <taxon>Caryophyllales</taxon>
        <taxon>Nepenthaceae</taxon>
        <taxon>Nepenthes</taxon>
    </lineage>
</organism>
<keyword evidence="3" id="KW-1185">Reference proteome</keyword>
<feature type="region of interest" description="Disordered" evidence="1">
    <location>
        <begin position="1"/>
        <end position="20"/>
    </location>
</feature>
<dbReference type="Proteomes" id="UP001279734">
    <property type="component" value="Unassembled WGS sequence"/>
</dbReference>
<sequence>MGPKVEQKAPSCLSSGPVGDVDGFVEESTALRDLAVVEKDHALVEHSAPASGFSGAVEELSSLLDLSGRPEGFEADPSSSPLPSSCPAALSNEAKHSGITLAVQFAAEDLQVAPAYVSPPSVGFSLELDIAVRDSILPLPEKAGTTERPADDGYNLVDENRVMDLDSDDVSSQSSEGWSAEDIAKDPMHYVLQRFLLEKATQHYVCSIDKDL</sequence>
<dbReference type="EMBL" id="BSYO01000002">
    <property type="protein sequence ID" value="GMH01011.1"/>
    <property type="molecule type" value="Genomic_DNA"/>
</dbReference>
<reference evidence="2" key="1">
    <citation type="submission" date="2023-05" db="EMBL/GenBank/DDBJ databases">
        <title>Nepenthes gracilis genome sequencing.</title>
        <authorList>
            <person name="Fukushima K."/>
        </authorList>
    </citation>
    <scope>NUCLEOTIDE SEQUENCE</scope>
    <source>
        <strain evidence="2">SING2019-196</strain>
    </source>
</reference>
<name>A0AAD3RYH8_NEPGR</name>
<dbReference type="AlphaFoldDB" id="A0AAD3RYH8"/>